<accession>A0A327VQH5</accession>
<reference evidence="1 2" key="1">
    <citation type="submission" date="2018-06" db="EMBL/GenBank/DDBJ databases">
        <title>Genomic Encyclopedia of Archaeal and Bacterial Type Strains, Phase II (KMG-II): from individual species to whole genera.</title>
        <authorList>
            <person name="Goeker M."/>
        </authorList>
    </citation>
    <scope>NUCLEOTIDE SEQUENCE [LARGE SCALE GENOMIC DNA]</scope>
    <source>
        <strain evidence="1 2">DSM 29821</strain>
    </source>
</reference>
<keyword evidence="2" id="KW-1185">Reference proteome</keyword>
<comment type="caution">
    <text evidence="1">The sequence shown here is derived from an EMBL/GenBank/DDBJ whole genome shotgun (WGS) entry which is preliminary data.</text>
</comment>
<dbReference type="EMBL" id="QLMA01000009">
    <property type="protein sequence ID" value="RAJ75637.1"/>
    <property type="molecule type" value="Genomic_DNA"/>
</dbReference>
<proteinExistence type="predicted"/>
<protein>
    <submittedName>
        <fullName evidence="1">Uncharacterized protein</fullName>
    </submittedName>
</protein>
<name>A0A327VQH5_9BACT</name>
<dbReference type="Proteomes" id="UP000249819">
    <property type="component" value="Unassembled WGS sequence"/>
</dbReference>
<evidence type="ECO:0000313" key="2">
    <source>
        <dbReference type="Proteomes" id="UP000249819"/>
    </source>
</evidence>
<gene>
    <name evidence="1" type="ORF">CLV59_109251</name>
</gene>
<organism evidence="1 2">
    <name type="scientific">Chitinophaga dinghuensis</name>
    <dbReference type="NCBI Taxonomy" id="1539050"/>
    <lineage>
        <taxon>Bacteria</taxon>
        <taxon>Pseudomonadati</taxon>
        <taxon>Bacteroidota</taxon>
        <taxon>Chitinophagia</taxon>
        <taxon>Chitinophagales</taxon>
        <taxon>Chitinophagaceae</taxon>
        <taxon>Chitinophaga</taxon>
    </lineage>
</organism>
<sequence>MEAVAQVKQLPNKNFATDTIGISLLSGCKSSIIIPVELYNGPLGDTRLPTIRERFPRAAAPLKSNPFLKIHGNVSYDGFYQSNTDTPYLEKDIQQHTLSTNLDITVKDQYPLRVAFSTSKGNSMLFRNLTGINLRYTNRDFKQMLLDKAKGWEAGKLKQLKELDSLQTMLNTKWSQLEKLKNWFNSPQQVQRLIEAKEHDYNLRFKKAVTDISKLERPDFSKPTVNMPSWKKEVDLDSDSAVAKLRNEFARKQQELDSMKLVYDGLEKFYNKKKLAYGNKKTKLLDVIHNSKSDEELISSLESMNLPDSVLPKGYKTLLALKSVGIGRTMVDYSELTAKNISITGVQAEFNPSWYFAFATGAVDYRFRDYVVNANRAKQYLNIVRVGTGLKEGNNIILSFYTGKKQVYNFNTGANGGNVETPDYKIMGVSLEGRWQINRNHYITGEVAKSSTPYYARVAEHQSLGSSMVQFNNHSNEAFAVTAFSYIPQTATRITGMYKLMGADFQSFSLYTPGTQQVAWQLKAEQPFFKKQLTVVAAIKRNAYNNFFDSTNYSSSTIFKSIQATFRRRHWPVVSVGYFPSSQLMKMSDDKFIENMFYTMMGTVSHNYTAGAIGMNTMITATRFYNRQVDSSFVYFNSTNLQLTQTLFVKKFTLTGGANMSSNQDYALYGTDGNVQYQVTRWLEVGGGLKYNYQTVFRNEQTGYSGNIRLNVPKIGEFGLMADKGFVPGVNRQLVPNKTGRLTYTKIF</sequence>
<evidence type="ECO:0000313" key="1">
    <source>
        <dbReference type="EMBL" id="RAJ75637.1"/>
    </source>
</evidence>
<dbReference type="AlphaFoldDB" id="A0A327VQH5"/>